<dbReference type="STRING" id="701091.M2UJF1"/>
<feature type="region of interest" description="Disordered" evidence="2">
    <location>
        <begin position="554"/>
        <end position="1154"/>
    </location>
</feature>
<feature type="region of interest" description="Disordered" evidence="2">
    <location>
        <begin position="117"/>
        <end position="161"/>
    </location>
</feature>
<feature type="compositionally biased region" description="Low complexity" evidence="2">
    <location>
        <begin position="754"/>
        <end position="766"/>
    </location>
</feature>
<dbReference type="Gene3D" id="1.10.555.10">
    <property type="entry name" value="Rho GTPase activation protein"/>
    <property type="match status" value="1"/>
</dbReference>
<protein>
    <recommendedName>
        <fullName evidence="3">Rho-GAP domain-containing protein</fullName>
    </recommendedName>
</protein>
<dbReference type="PANTHER" id="PTHR15228">
    <property type="entry name" value="SPERMATHECAL PHYSIOLOGY VARIANT"/>
    <property type="match status" value="1"/>
</dbReference>
<feature type="domain" description="Rho-GAP" evidence="3">
    <location>
        <begin position="199"/>
        <end position="410"/>
    </location>
</feature>
<evidence type="ECO:0000313" key="5">
    <source>
        <dbReference type="Proteomes" id="UP000016936"/>
    </source>
</evidence>
<evidence type="ECO:0000313" key="4">
    <source>
        <dbReference type="EMBL" id="EMD88067.1"/>
    </source>
</evidence>
<dbReference type="GO" id="GO:0005096">
    <property type="term" value="F:GTPase activator activity"/>
    <property type="evidence" value="ECO:0007669"/>
    <property type="project" value="UniProtKB-KW"/>
</dbReference>
<dbReference type="Proteomes" id="UP000016936">
    <property type="component" value="Unassembled WGS sequence"/>
</dbReference>
<dbReference type="GO" id="GO:0005938">
    <property type="term" value="C:cell cortex"/>
    <property type="evidence" value="ECO:0007669"/>
    <property type="project" value="TreeGrafter"/>
</dbReference>
<reference evidence="4 5" key="1">
    <citation type="journal article" date="2012" name="PLoS Pathog.">
        <title>Diverse lifestyles and strategies of plant pathogenesis encoded in the genomes of eighteen Dothideomycetes fungi.</title>
        <authorList>
            <person name="Ohm R.A."/>
            <person name="Feau N."/>
            <person name="Henrissat B."/>
            <person name="Schoch C.L."/>
            <person name="Horwitz B.A."/>
            <person name="Barry K.W."/>
            <person name="Condon B.J."/>
            <person name="Copeland A.C."/>
            <person name="Dhillon B."/>
            <person name="Glaser F."/>
            <person name="Hesse C.N."/>
            <person name="Kosti I."/>
            <person name="LaButti K."/>
            <person name="Lindquist E.A."/>
            <person name="Lucas S."/>
            <person name="Salamov A.A."/>
            <person name="Bradshaw R.E."/>
            <person name="Ciuffetti L."/>
            <person name="Hamelin R.C."/>
            <person name="Kema G.H.J."/>
            <person name="Lawrence C."/>
            <person name="Scott J.A."/>
            <person name="Spatafora J.W."/>
            <person name="Turgeon B.G."/>
            <person name="de Wit P.J.G.M."/>
            <person name="Zhong S."/>
            <person name="Goodwin S.B."/>
            <person name="Grigoriev I.V."/>
        </authorList>
    </citation>
    <scope>NUCLEOTIDE SEQUENCE [LARGE SCALE GENOMIC DNA]</scope>
    <source>
        <strain evidence="5">C5 / ATCC 48332 / race O</strain>
    </source>
</reference>
<feature type="compositionally biased region" description="Low complexity" evidence="2">
    <location>
        <begin position="1089"/>
        <end position="1107"/>
    </location>
</feature>
<feature type="compositionally biased region" description="Pro residues" evidence="2">
    <location>
        <begin position="780"/>
        <end position="789"/>
    </location>
</feature>
<evidence type="ECO:0000259" key="3">
    <source>
        <dbReference type="PROSITE" id="PS50238"/>
    </source>
</evidence>
<dbReference type="InterPro" id="IPR051025">
    <property type="entry name" value="RhoGAP"/>
</dbReference>
<dbReference type="CDD" id="cd04396">
    <property type="entry name" value="RhoGAP_fSAC7_BAG7"/>
    <property type="match status" value="1"/>
</dbReference>
<evidence type="ECO:0000256" key="2">
    <source>
        <dbReference type="SAM" id="MobiDB-lite"/>
    </source>
</evidence>
<feature type="compositionally biased region" description="Polar residues" evidence="2">
    <location>
        <begin position="1015"/>
        <end position="1030"/>
    </location>
</feature>
<feature type="compositionally biased region" description="Polar residues" evidence="2">
    <location>
        <begin position="559"/>
        <end position="571"/>
    </location>
</feature>
<organism evidence="4 5">
    <name type="scientific">Cochliobolus heterostrophus (strain C5 / ATCC 48332 / race O)</name>
    <name type="common">Southern corn leaf blight fungus</name>
    <name type="synonym">Bipolaris maydis</name>
    <dbReference type="NCBI Taxonomy" id="701091"/>
    <lineage>
        <taxon>Eukaryota</taxon>
        <taxon>Fungi</taxon>
        <taxon>Dikarya</taxon>
        <taxon>Ascomycota</taxon>
        <taxon>Pezizomycotina</taxon>
        <taxon>Dothideomycetes</taxon>
        <taxon>Pleosporomycetidae</taxon>
        <taxon>Pleosporales</taxon>
        <taxon>Pleosporineae</taxon>
        <taxon>Pleosporaceae</taxon>
        <taxon>Bipolaris</taxon>
    </lineage>
</organism>
<name>M2UJF1_COCH5</name>
<evidence type="ECO:0000256" key="1">
    <source>
        <dbReference type="ARBA" id="ARBA00022468"/>
    </source>
</evidence>
<reference evidence="5" key="2">
    <citation type="journal article" date="2013" name="PLoS Genet.">
        <title>Comparative genome structure, secondary metabolite, and effector coding capacity across Cochliobolus pathogens.</title>
        <authorList>
            <person name="Condon B.J."/>
            <person name="Leng Y."/>
            <person name="Wu D."/>
            <person name="Bushley K.E."/>
            <person name="Ohm R.A."/>
            <person name="Otillar R."/>
            <person name="Martin J."/>
            <person name="Schackwitz W."/>
            <person name="Grimwood J."/>
            <person name="MohdZainudin N."/>
            <person name="Xue C."/>
            <person name="Wang R."/>
            <person name="Manning V.A."/>
            <person name="Dhillon B."/>
            <person name="Tu Z.J."/>
            <person name="Steffenson B.J."/>
            <person name="Salamov A."/>
            <person name="Sun H."/>
            <person name="Lowry S."/>
            <person name="LaButti K."/>
            <person name="Han J."/>
            <person name="Copeland A."/>
            <person name="Lindquist E."/>
            <person name="Barry K."/>
            <person name="Schmutz J."/>
            <person name="Baker S.E."/>
            <person name="Ciuffetti L.M."/>
            <person name="Grigoriev I.V."/>
            <person name="Zhong S."/>
            <person name="Turgeon B.G."/>
        </authorList>
    </citation>
    <scope>NUCLEOTIDE SEQUENCE [LARGE SCALE GENOMIC DNA]</scope>
    <source>
        <strain evidence="5">C5 / ATCC 48332 / race O</strain>
    </source>
</reference>
<feature type="compositionally biased region" description="Polar residues" evidence="2">
    <location>
        <begin position="956"/>
        <end position="974"/>
    </location>
</feature>
<feature type="compositionally biased region" description="Polar residues" evidence="2">
    <location>
        <begin position="614"/>
        <end position="623"/>
    </location>
</feature>
<feature type="compositionally biased region" description="Basic and acidic residues" evidence="2">
    <location>
        <begin position="921"/>
        <end position="953"/>
    </location>
</feature>
<sequence length="1154" mass="122351">MGSMYVHKYVGMERWGLIIAPHAPSVPLRLGLHGCGNDSRLHTRPGQRRVASLAGWLATLALAPSPIHPPARSRILTSPRPSRLVLLANSTAPPAIDDCPPVAPLLFALESSHRSSEPLPSALAMPAGTHTNPQTPRVRNGEPQPAPLATPEPASSKRDLTSWWRQFSKRPAKKEDDKDQALPGIFGVPLIQSIPYANVAISLFNEHGESYIYGYVPIVVAKCGVFLKEKATDVEGIFRLAGSEKRIKELKTAFDTPPRYGKGLDWSGYTVHDAANILRRYFNNLPEPIIPLQHYDPFRDPLKGHQAEAVGPCEGQAPSIGGFDPDAAVRIYQHQIKALPSLNRQLLLYILDLLAVFAAKADVNKMTTSNLAAIFQPGLLSHPQHDMSPQDYRLSQDVLIFLIDNQDHFLIGMEGTAVDEGTVQRIESGPSTPQARTPTTPGRNSTGIGRSASTTSSAGAESLRMQGGVRRNVSTSSKRSRHSGAVPSPITPAFASPATSGVHRSNTLPSKRTPAIGSPRFPPSKQTTSTVEEVKTELLTPETANVPVTHAPAKPEVQQHAQQPEAVQSTAPAVEQTAATQPPEPEVAVPKRAQTVPPNKIEMPKPFEVASGPDNLTPSTALNRRSMPPTSPGFQNIPGAFPLASPGVIPPSQPTTPNVTAQAAQSLLPPRSTTPSNGLRSPQRSPHHTPTRERSEFLEGPVDSGPPVEMTPAVRTFTQILSKVGASPTGKSDDGKDGRKPNKLQKKRLTNTVSQSTHSSTHSLGGSEAGFGGSQSGHGPPSPLHPPQPAFAQGQSHSNSSKEAIHDTNSSKASGNTLKPSMSPSASFRSHSTATEYSETELAEDAPKEEKRSFWKGHHRRGESKATPTASQTDLRGSVIGADKSMSSFASSSGWTGNGRRSGQYEHGHGSEGSMVVGSPPDHDKSEKKGAFDWFHKRRQDHRDRVDRRERAKSPPGSSNYGPLPQNLGQQSENIAGRGRPSDIPQATEEPQPKADKSNDVTPTGPSPSPPPQAAANTWSPKRGSNSMALRTNLPAALTEPISIARSPERSPLSPVAATVPQSLPGAAASSMTNAESVPEAKADAPVQSEAAATATPPASEPKSTPSGPMHASSGSTVTITPQTMNADASSDAPVTENAQSPAAAAATTGPPAS</sequence>
<proteinExistence type="predicted"/>
<dbReference type="SUPFAM" id="SSF48350">
    <property type="entry name" value="GTPase activation domain, GAP"/>
    <property type="match status" value="1"/>
</dbReference>
<feature type="compositionally biased region" description="Polar residues" evidence="2">
    <location>
        <begin position="655"/>
        <end position="684"/>
    </location>
</feature>
<feature type="compositionally biased region" description="Polar residues" evidence="2">
    <location>
        <begin position="497"/>
        <end position="510"/>
    </location>
</feature>
<dbReference type="OrthoDB" id="3196451at2759"/>
<feature type="compositionally biased region" description="Polar residues" evidence="2">
    <location>
        <begin position="793"/>
        <end position="837"/>
    </location>
</feature>
<accession>M2UJF1</accession>
<feature type="compositionally biased region" description="Polar residues" evidence="2">
    <location>
        <begin position="429"/>
        <end position="444"/>
    </location>
</feature>
<dbReference type="OMA" id="IIPLQHY"/>
<feature type="compositionally biased region" description="Low complexity" evidence="2">
    <location>
        <begin position="445"/>
        <end position="462"/>
    </location>
</feature>
<dbReference type="HOGENOM" id="CLU_004568_1_0_1"/>
<gene>
    <name evidence="4" type="ORF">COCHEDRAFT_1206292</name>
</gene>
<dbReference type="eggNOG" id="KOG2710">
    <property type="taxonomic scope" value="Eukaryota"/>
</dbReference>
<dbReference type="InterPro" id="IPR000198">
    <property type="entry name" value="RhoGAP_dom"/>
</dbReference>
<dbReference type="Pfam" id="PF00620">
    <property type="entry name" value="RhoGAP"/>
    <property type="match status" value="1"/>
</dbReference>
<dbReference type="AlphaFoldDB" id="M2UJF1"/>
<dbReference type="SMART" id="SM00324">
    <property type="entry name" value="RhoGAP"/>
    <property type="match status" value="1"/>
</dbReference>
<feature type="compositionally biased region" description="Low complexity" evidence="2">
    <location>
        <begin position="1142"/>
        <end position="1154"/>
    </location>
</feature>
<dbReference type="InterPro" id="IPR008936">
    <property type="entry name" value="Rho_GTPase_activation_prot"/>
</dbReference>
<feature type="compositionally biased region" description="Polar residues" evidence="2">
    <location>
        <begin position="866"/>
        <end position="875"/>
    </location>
</feature>
<dbReference type="PANTHER" id="PTHR15228:SF25">
    <property type="entry name" value="F-BAR DOMAIN-CONTAINING PROTEIN"/>
    <property type="match status" value="1"/>
</dbReference>
<feature type="region of interest" description="Disordered" evidence="2">
    <location>
        <begin position="426"/>
        <end position="534"/>
    </location>
</feature>
<dbReference type="GO" id="GO:0007165">
    <property type="term" value="P:signal transduction"/>
    <property type="evidence" value="ECO:0007669"/>
    <property type="project" value="InterPro"/>
</dbReference>
<dbReference type="PROSITE" id="PS50238">
    <property type="entry name" value="RHOGAP"/>
    <property type="match status" value="1"/>
</dbReference>
<keyword evidence="5" id="KW-1185">Reference proteome</keyword>
<feature type="compositionally biased region" description="Polar residues" evidence="2">
    <location>
        <begin position="1113"/>
        <end position="1129"/>
    </location>
</feature>
<dbReference type="GO" id="GO:0060237">
    <property type="term" value="P:regulation of fungal-type cell wall organization"/>
    <property type="evidence" value="ECO:0007669"/>
    <property type="project" value="TreeGrafter"/>
</dbReference>
<feature type="compositionally biased region" description="Gly residues" evidence="2">
    <location>
        <begin position="767"/>
        <end position="776"/>
    </location>
</feature>
<dbReference type="EMBL" id="KB445581">
    <property type="protein sequence ID" value="EMD88067.1"/>
    <property type="molecule type" value="Genomic_DNA"/>
</dbReference>
<keyword evidence="1" id="KW-0343">GTPase activation</keyword>
<feature type="compositionally biased region" description="Basic and acidic residues" evidence="2">
    <location>
        <begin position="731"/>
        <end position="740"/>
    </location>
</feature>